<name>A0ABV3QWW4_9HYPH</name>
<organism evidence="1 2">
    <name type="scientific">Mesorhizobium marinum</name>
    <dbReference type="NCBI Taxonomy" id="3228790"/>
    <lineage>
        <taxon>Bacteria</taxon>
        <taxon>Pseudomonadati</taxon>
        <taxon>Pseudomonadota</taxon>
        <taxon>Alphaproteobacteria</taxon>
        <taxon>Hyphomicrobiales</taxon>
        <taxon>Phyllobacteriaceae</taxon>
        <taxon>Mesorhizobium</taxon>
    </lineage>
</organism>
<evidence type="ECO:0000313" key="2">
    <source>
        <dbReference type="Proteomes" id="UP001556196"/>
    </source>
</evidence>
<dbReference type="EMBL" id="JBFOCI010000002">
    <property type="protein sequence ID" value="MEW9805448.1"/>
    <property type="molecule type" value="Genomic_DNA"/>
</dbReference>
<dbReference type="Proteomes" id="UP001556196">
    <property type="component" value="Unassembled WGS sequence"/>
</dbReference>
<keyword evidence="2" id="KW-1185">Reference proteome</keyword>
<dbReference type="RefSeq" id="WP_367722545.1">
    <property type="nucleotide sequence ID" value="NZ_JBFOCH010000065.1"/>
</dbReference>
<reference evidence="1 2" key="1">
    <citation type="submission" date="2024-06" db="EMBL/GenBank/DDBJ databases">
        <authorList>
            <person name="Tuo L."/>
        </authorList>
    </citation>
    <scope>NUCLEOTIDE SEQUENCE [LARGE SCALE GENOMIC DNA]</scope>
    <source>
        <strain evidence="1 2">ZMM04-5</strain>
    </source>
</reference>
<proteinExistence type="predicted"/>
<protein>
    <submittedName>
        <fullName evidence="1">Uncharacterized protein</fullName>
    </submittedName>
</protein>
<comment type="caution">
    <text evidence="1">The sequence shown here is derived from an EMBL/GenBank/DDBJ whole genome shotgun (WGS) entry which is preliminary data.</text>
</comment>
<sequence>MSDTSVAAVARQFAKHEFRIRRLFASNSEFRAVCEDYEAATEALALWEADVPRADDYRRLIGELEIEILEFLDEPKGRPAAAGS</sequence>
<gene>
    <name evidence="1" type="ORF">ABUE31_05565</name>
</gene>
<accession>A0ABV3QWW4</accession>
<evidence type="ECO:0000313" key="1">
    <source>
        <dbReference type="EMBL" id="MEW9805448.1"/>
    </source>
</evidence>